<evidence type="ECO:0000313" key="1">
    <source>
        <dbReference type="EMBL" id="RYN68321.1"/>
    </source>
</evidence>
<dbReference type="AlphaFoldDB" id="A0A4Q4N231"/>
<dbReference type="Proteomes" id="UP000291422">
    <property type="component" value="Unassembled WGS sequence"/>
</dbReference>
<proteinExistence type="predicted"/>
<gene>
    <name evidence="1" type="ORF">AA0117_g11185</name>
</gene>
<dbReference type="EMBL" id="PDXD01000048">
    <property type="protein sequence ID" value="RYN68321.1"/>
    <property type="molecule type" value="Genomic_DNA"/>
</dbReference>
<organism evidence="1 2">
    <name type="scientific">Alternaria alternata</name>
    <name type="common">Alternaria rot fungus</name>
    <name type="synonym">Torula alternata</name>
    <dbReference type="NCBI Taxonomy" id="5599"/>
    <lineage>
        <taxon>Eukaryota</taxon>
        <taxon>Fungi</taxon>
        <taxon>Dikarya</taxon>
        <taxon>Ascomycota</taxon>
        <taxon>Pezizomycotina</taxon>
        <taxon>Dothideomycetes</taxon>
        <taxon>Pleosporomycetidae</taxon>
        <taxon>Pleosporales</taxon>
        <taxon>Pleosporineae</taxon>
        <taxon>Pleosporaceae</taxon>
        <taxon>Alternaria</taxon>
        <taxon>Alternaria sect. Alternaria</taxon>
        <taxon>Alternaria alternata complex</taxon>
    </lineage>
</organism>
<name>A0A4Q4N231_ALTAL</name>
<dbReference type="VEuPathDB" id="FungiDB:CC77DRAFT_1024951"/>
<accession>A0A4Q4N231</accession>
<evidence type="ECO:0000313" key="2">
    <source>
        <dbReference type="Proteomes" id="UP000291422"/>
    </source>
</evidence>
<comment type="caution">
    <text evidence="1">The sequence shown here is derived from an EMBL/GenBank/DDBJ whole genome shotgun (WGS) entry which is preliminary data.</text>
</comment>
<sequence length="506" mass="56266">MATAAPMPAEKRDSMEATASSLEAKMKAASINQTARKRPLGLTDLPPSVRNNIYKHCLDAELVNLGKPNVSYTHTISKEDGILSFSASRSPFPVNTALFTINKEISKDALSYFYEKNLWVRLDVYTSDARHAKTLLEDSGLLFSTSKGDLVEKATRHALEVVLVEKNSSQKRASVMFPAQYLPRLINFLDQASRATKTWAQGRSLFLNVVNTYSFPVSKLQGDLLELFRLLSGFGKVEVDGKNLLPRYAEGLQNNMMGESFTADGYLQSVTELCDLADEAREKEKYQLANEYAHATIIALTYGYLTHAETLHSQEDDFNKSVQRLRWRTELGLGISLSIPLRGLTTSKHWLRTQNPTEEIRKAARDLLLAETSVSKALSLAQDSPSPASNPWFHSLPVELIPPNKPTFFTDREKAQTWYALGTVHMALGEYIFACGDMERALELWGKDTGVDEEGGLRSKIEESFEKARKGIDGDAESMWVGEVRPGTGLKTAASLAKGLSDDLRK</sequence>
<reference evidence="2" key="1">
    <citation type="journal article" date="2019" name="bioRxiv">
        <title>Genomics, evolutionary history and diagnostics of the Alternaria alternata species group including apple and Asian pear pathotypes.</title>
        <authorList>
            <person name="Armitage A.D."/>
            <person name="Cockerton H.M."/>
            <person name="Sreenivasaprasad S."/>
            <person name="Woodhall J.W."/>
            <person name="Lane C.R."/>
            <person name="Harrison R.J."/>
            <person name="Clarkson J.P."/>
        </authorList>
    </citation>
    <scope>NUCLEOTIDE SEQUENCE [LARGE SCALE GENOMIC DNA]</scope>
    <source>
        <strain evidence="2">FERA 1177</strain>
    </source>
</reference>
<protein>
    <submittedName>
        <fullName evidence="1">Uncharacterized protein</fullName>
    </submittedName>
</protein>